<feature type="domain" description="Methylated-DNA-[protein]-cysteine S-methyltransferase DNA binding" evidence="9">
    <location>
        <begin position="88"/>
        <end position="169"/>
    </location>
</feature>
<evidence type="ECO:0000256" key="3">
    <source>
        <dbReference type="ARBA" id="ARBA00011918"/>
    </source>
</evidence>
<organism evidence="10">
    <name type="scientific">Caulobacter sp. 73W</name>
    <dbReference type="NCBI Taxonomy" id="3161137"/>
    <lineage>
        <taxon>Bacteria</taxon>
        <taxon>Pseudomonadati</taxon>
        <taxon>Pseudomonadota</taxon>
        <taxon>Alphaproteobacteria</taxon>
        <taxon>Caulobacterales</taxon>
        <taxon>Caulobacteraceae</taxon>
        <taxon>Caulobacter</taxon>
    </lineage>
</organism>
<dbReference type="EC" id="2.1.1.63" evidence="3"/>
<evidence type="ECO:0000256" key="5">
    <source>
        <dbReference type="ARBA" id="ARBA00022679"/>
    </source>
</evidence>
<dbReference type="CDD" id="cd06445">
    <property type="entry name" value="ATase"/>
    <property type="match status" value="1"/>
</dbReference>
<dbReference type="EMBL" id="CP158375">
    <property type="protein sequence ID" value="XDO95685.1"/>
    <property type="molecule type" value="Genomic_DNA"/>
</dbReference>
<dbReference type="FunFam" id="1.10.10.10:FF:000214">
    <property type="entry name" value="Methylated-DNA--protein-cysteine methyltransferase"/>
    <property type="match status" value="1"/>
</dbReference>
<dbReference type="GO" id="GO:0003908">
    <property type="term" value="F:methylated-DNA-[protein]-cysteine S-methyltransferase activity"/>
    <property type="evidence" value="ECO:0007669"/>
    <property type="project" value="UniProtKB-EC"/>
</dbReference>
<evidence type="ECO:0000256" key="1">
    <source>
        <dbReference type="ARBA" id="ARBA00001286"/>
    </source>
</evidence>
<sequence>MSGIAYAFFDTAIGRCAIAWGEGGIKGLRLPDDDPAYVLRRMLARFPEAEEGAPPPHIQAVIDDIVRLMLGERVDLSAAPLDMSDVPDFHRQVYDRVLQIQPGQIRTYGDVARDLGDITLSRAIGQAMGANPFPIVMPCHRVMAAGGKLGGFSAPGGSDTKRRMLIIEGGKPDAGPQGDLFG</sequence>
<dbReference type="InterPro" id="IPR014048">
    <property type="entry name" value="MethylDNA_cys_MeTrfase_DNA-bd"/>
</dbReference>
<dbReference type="PANTHER" id="PTHR10815">
    <property type="entry name" value="METHYLATED-DNA--PROTEIN-CYSTEINE METHYLTRANSFERASE"/>
    <property type="match status" value="1"/>
</dbReference>
<name>A0AB39KQ16_9CAUL</name>
<accession>A0AB39KQ16</accession>
<dbReference type="InterPro" id="IPR036217">
    <property type="entry name" value="MethylDNA_cys_MeTrfase_DNAb"/>
</dbReference>
<evidence type="ECO:0000259" key="9">
    <source>
        <dbReference type="Pfam" id="PF01035"/>
    </source>
</evidence>
<evidence type="ECO:0000313" key="10">
    <source>
        <dbReference type="EMBL" id="XDO95685.1"/>
    </source>
</evidence>
<dbReference type="GO" id="GO:0032259">
    <property type="term" value="P:methylation"/>
    <property type="evidence" value="ECO:0007669"/>
    <property type="project" value="UniProtKB-KW"/>
</dbReference>
<keyword evidence="4 10" id="KW-0489">Methyltransferase</keyword>
<protein>
    <recommendedName>
        <fullName evidence="3">methylated-DNA--[protein]-cysteine S-methyltransferase</fullName>
        <ecNumber evidence="3">2.1.1.63</ecNumber>
    </recommendedName>
</protein>
<comment type="similarity">
    <text evidence="2">Belongs to the MGMT family.</text>
</comment>
<keyword evidence="7" id="KW-0234">DNA repair</keyword>
<gene>
    <name evidence="10" type="ORF">ABOZ73_12850</name>
</gene>
<dbReference type="SUPFAM" id="SSF46767">
    <property type="entry name" value="Methylated DNA-protein cysteine methyltransferase, C-terminal domain"/>
    <property type="match status" value="1"/>
</dbReference>
<evidence type="ECO:0000256" key="7">
    <source>
        <dbReference type="ARBA" id="ARBA00023204"/>
    </source>
</evidence>
<dbReference type="InterPro" id="IPR036388">
    <property type="entry name" value="WH-like_DNA-bd_sf"/>
</dbReference>
<dbReference type="NCBIfam" id="TIGR00589">
    <property type="entry name" value="ogt"/>
    <property type="match status" value="1"/>
</dbReference>
<dbReference type="InterPro" id="IPR001497">
    <property type="entry name" value="MethylDNA_cys_MeTrfase_AS"/>
</dbReference>
<proteinExistence type="inferred from homology"/>
<comment type="catalytic activity">
    <reaction evidence="8">
        <text>a 6-O-methyl-2'-deoxyguanosine in DNA + L-cysteinyl-[protein] = S-methyl-L-cysteinyl-[protein] + a 2'-deoxyguanosine in DNA</text>
        <dbReference type="Rhea" id="RHEA:24000"/>
        <dbReference type="Rhea" id="RHEA-COMP:10131"/>
        <dbReference type="Rhea" id="RHEA-COMP:10132"/>
        <dbReference type="Rhea" id="RHEA-COMP:11367"/>
        <dbReference type="Rhea" id="RHEA-COMP:11368"/>
        <dbReference type="ChEBI" id="CHEBI:29950"/>
        <dbReference type="ChEBI" id="CHEBI:82612"/>
        <dbReference type="ChEBI" id="CHEBI:85445"/>
        <dbReference type="ChEBI" id="CHEBI:85448"/>
        <dbReference type="EC" id="2.1.1.63"/>
    </reaction>
</comment>
<dbReference type="SUPFAM" id="SSF53155">
    <property type="entry name" value="Methylated DNA-protein cysteine methyltransferase domain"/>
    <property type="match status" value="1"/>
</dbReference>
<evidence type="ECO:0000256" key="6">
    <source>
        <dbReference type="ARBA" id="ARBA00022763"/>
    </source>
</evidence>
<dbReference type="Gene3D" id="1.10.10.10">
    <property type="entry name" value="Winged helix-like DNA-binding domain superfamily/Winged helix DNA-binding domain"/>
    <property type="match status" value="1"/>
</dbReference>
<dbReference type="Gene3D" id="3.30.160.70">
    <property type="entry name" value="Methylated DNA-protein cysteine methyltransferase domain"/>
    <property type="match status" value="1"/>
</dbReference>
<evidence type="ECO:0000256" key="8">
    <source>
        <dbReference type="ARBA" id="ARBA00049348"/>
    </source>
</evidence>
<dbReference type="RefSeq" id="WP_369058531.1">
    <property type="nucleotide sequence ID" value="NZ_CP158375.1"/>
</dbReference>
<dbReference type="GO" id="GO:0006281">
    <property type="term" value="P:DNA repair"/>
    <property type="evidence" value="ECO:0007669"/>
    <property type="project" value="UniProtKB-KW"/>
</dbReference>
<dbReference type="AlphaFoldDB" id="A0AB39KQ16"/>
<evidence type="ECO:0000256" key="4">
    <source>
        <dbReference type="ARBA" id="ARBA00022603"/>
    </source>
</evidence>
<dbReference type="PROSITE" id="PS00374">
    <property type="entry name" value="MGMT"/>
    <property type="match status" value="1"/>
</dbReference>
<dbReference type="PANTHER" id="PTHR10815:SF5">
    <property type="entry name" value="METHYLATED-DNA--PROTEIN-CYSTEINE METHYLTRANSFERASE"/>
    <property type="match status" value="1"/>
</dbReference>
<reference evidence="10" key="1">
    <citation type="submission" date="2024-06" db="EMBL/GenBank/DDBJ databases">
        <title>Caulobacter inopinatus, sp. nov.</title>
        <authorList>
            <person name="Donachie S.P."/>
        </authorList>
    </citation>
    <scope>NUCLEOTIDE SEQUENCE</scope>
    <source>
        <strain evidence="10">73W</strain>
    </source>
</reference>
<comment type="catalytic activity">
    <reaction evidence="1">
        <text>a 4-O-methyl-thymidine in DNA + L-cysteinyl-[protein] = a thymidine in DNA + S-methyl-L-cysteinyl-[protein]</text>
        <dbReference type="Rhea" id="RHEA:53428"/>
        <dbReference type="Rhea" id="RHEA-COMP:10131"/>
        <dbReference type="Rhea" id="RHEA-COMP:10132"/>
        <dbReference type="Rhea" id="RHEA-COMP:13555"/>
        <dbReference type="Rhea" id="RHEA-COMP:13556"/>
        <dbReference type="ChEBI" id="CHEBI:29950"/>
        <dbReference type="ChEBI" id="CHEBI:82612"/>
        <dbReference type="ChEBI" id="CHEBI:137386"/>
        <dbReference type="ChEBI" id="CHEBI:137387"/>
        <dbReference type="EC" id="2.1.1.63"/>
    </reaction>
</comment>
<keyword evidence="5 10" id="KW-0808">Transferase</keyword>
<dbReference type="Pfam" id="PF01035">
    <property type="entry name" value="DNA_binding_1"/>
    <property type="match status" value="1"/>
</dbReference>
<evidence type="ECO:0000256" key="2">
    <source>
        <dbReference type="ARBA" id="ARBA00008711"/>
    </source>
</evidence>
<keyword evidence="6" id="KW-0227">DNA damage</keyword>
<dbReference type="InterPro" id="IPR036631">
    <property type="entry name" value="MGMT_N_sf"/>
</dbReference>